<evidence type="ECO:0000313" key="4">
    <source>
        <dbReference type="Proteomes" id="UP000199103"/>
    </source>
</evidence>
<feature type="signal peptide" evidence="2">
    <location>
        <begin position="1"/>
        <end position="34"/>
    </location>
</feature>
<evidence type="ECO:0000313" key="3">
    <source>
        <dbReference type="EMBL" id="SDT07750.1"/>
    </source>
</evidence>
<accession>A0A1H1XF19</accession>
<gene>
    <name evidence="3" type="ORF">SAMN04489812_4054</name>
</gene>
<keyword evidence="2" id="KW-0732">Signal</keyword>
<feature type="region of interest" description="Disordered" evidence="1">
    <location>
        <begin position="177"/>
        <end position="204"/>
    </location>
</feature>
<protein>
    <submittedName>
        <fullName evidence="3">Uncharacterized protein</fullName>
    </submittedName>
</protein>
<evidence type="ECO:0000256" key="2">
    <source>
        <dbReference type="SAM" id="SignalP"/>
    </source>
</evidence>
<evidence type="ECO:0000256" key="1">
    <source>
        <dbReference type="SAM" id="MobiDB-lite"/>
    </source>
</evidence>
<keyword evidence="4" id="KW-1185">Reference proteome</keyword>
<feature type="compositionally biased region" description="Polar residues" evidence="1">
    <location>
        <begin position="177"/>
        <end position="197"/>
    </location>
</feature>
<feature type="chain" id="PRO_5009265502" evidence="2">
    <location>
        <begin position="35"/>
        <end position="204"/>
    </location>
</feature>
<reference evidence="3 4" key="1">
    <citation type="submission" date="2016-10" db="EMBL/GenBank/DDBJ databases">
        <authorList>
            <person name="de Groot N.N."/>
        </authorList>
    </citation>
    <scope>NUCLEOTIDE SEQUENCE [LARGE SCALE GENOMIC DNA]</scope>
    <source>
        <strain evidence="3 4">DSM 21800</strain>
    </source>
</reference>
<dbReference type="Proteomes" id="UP000199103">
    <property type="component" value="Chromosome I"/>
</dbReference>
<organism evidence="3 4">
    <name type="scientific">Microlunatus soli</name>
    <dbReference type="NCBI Taxonomy" id="630515"/>
    <lineage>
        <taxon>Bacteria</taxon>
        <taxon>Bacillati</taxon>
        <taxon>Actinomycetota</taxon>
        <taxon>Actinomycetes</taxon>
        <taxon>Propionibacteriales</taxon>
        <taxon>Propionibacteriaceae</taxon>
        <taxon>Microlunatus</taxon>
    </lineage>
</organism>
<dbReference type="EMBL" id="LT629772">
    <property type="protein sequence ID" value="SDT07750.1"/>
    <property type="molecule type" value="Genomic_DNA"/>
</dbReference>
<dbReference type="RefSeq" id="WP_091527229.1">
    <property type="nucleotide sequence ID" value="NZ_LT629772.1"/>
</dbReference>
<sequence>MIFLFRRRSRKHLGLRGVAIAAVLALAAVPYAVAGPTDAPSGDAADKLAAVPQGKSAPPGEYGSDTYYSSDAEEAALHAIADVAESVDAVGSARTGVDSMLVRVPAGARVPSDMIVGAFTVHFEASRFTVESLYSLRSAVGAAGDRAAATGEKSNFGFGYDAQQDLLVASGTVPPSVTDLAQSRPASGLSIHQTSSTDDGRVSS</sequence>
<proteinExistence type="predicted"/>
<name>A0A1H1XF19_9ACTN</name>
<dbReference type="AlphaFoldDB" id="A0A1H1XF19"/>